<evidence type="ECO:0000256" key="48">
    <source>
        <dbReference type="ARBA" id="ARBA00048420"/>
    </source>
</evidence>
<evidence type="ECO:0000256" key="64">
    <source>
        <dbReference type="PROSITE-ProRule" id="PRU01363"/>
    </source>
</evidence>
<dbReference type="Pfam" id="PF16197">
    <property type="entry name" value="KAsynt_C_assoc"/>
    <property type="match status" value="1"/>
</dbReference>
<evidence type="ECO:0000256" key="2">
    <source>
        <dbReference type="ARBA" id="ARBA00012004"/>
    </source>
</evidence>
<comment type="catalytic activity">
    <reaction evidence="62">
        <text>(2E)-decenoyl-[ACP] + NADPH + H(+) = decanoyl-[ACP] + NADP(+)</text>
        <dbReference type="Rhea" id="RHEA:41864"/>
        <dbReference type="Rhea" id="RHEA-COMP:9639"/>
        <dbReference type="Rhea" id="RHEA-COMP:9640"/>
        <dbReference type="ChEBI" id="CHEBI:15378"/>
        <dbReference type="ChEBI" id="CHEBI:57783"/>
        <dbReference type="ChEBI" id="CHEBI:58349"/>
        <dbReference type="ChEBI" id="CHEBI:78467"/>
        <dbReference type="ChEBI" id="CHEBI:78468"/>
    </reaction>
    <physiologicalReaction direction="left-to-right" evidence="62">
        <dbReference type="Rhea" id="RHEA:41865"/>
    </physiologicalReaction>
</comment>
<comment type="catalytic activity">
    <reaction evidence="36">
        <text>a (3R)-hydroxyacyl-[ACP] + NADP(+) = a 3-oxoacyl-[ACP] + NADPH + H(+)</text>
        <dbReference type="Rhea" id="RHEA:17397"/>
        <dbReference type="Rhea" id="RHEA-COMP:9916"/>
        <dbReference type="Rhea" id="RHEA-COMP:9945"/>
        <dbReference type="ChEBI" id="CHEBI:15378"/>
        <dbReference type="ChEBI" id="CHEBI:57783"/>
        <dbReference type="ChEBI" id="CHEBI:58349"/>
        <dbReference type="ChEBI" id="CHEBI:78776"/>
        <dbReference type="ChEBI" id="CHEBI:78827"/>
        <dbReference type="EC" id="1.1.1.100"/>
    </reaction>
    <physiologicalReaction direction="right-to-left" evidence="36">
        <dbReference type="Rhea" id="RHEA:17399"/>
    </physiologicalReaction>
</comment>
<keyword evidence="15" id="KW-0521">NADP</keyword>
<keyword evidence="22" id="KW-0511">Multifunctional enzyme</keyword>
<organism evidence="67 68">
    <name type="scientific">Trichonephila inaurata madagascariensis</name>
    <dbReference type="NCBI Taxonomy" id="2747483"/>
    <lineage>
        <taxon>Eukaryota</taxon>
        <taxon>Metazoa</taxon>
        <taxon>Ecdysozoa</taxon>
        <taxon>Arthropoda</taxon>
        <taxon>Chelicerata</taxon>
        <taxon>Arachnida</taxon>
        <taxon>Araneae</taxon>
        <taxon>Araneomorphae</taxon>
        <taxon>Entelegynae</taxon>
        <taxon>Araneoidea</taxon>
        <taxon>Nephilidae</taxon>
        <taxon>Trichonephila</taxon>
        <taxon>Trichonephila inaurata</taxon>
    </lineage>
</organism>
<dbReference type="SUPFAM" id="SSF47336">
    <property type="entry name" value="ACP-like"/>
    <property type="match status" value="1"/>
</dbReference>
<comment type="catalytic activity">
    <reaction evidence="50">
        <text>3-oxohexanoyl-[ACP] + NADPH + H(+) = (3R)-hydroxyhexanoyl-[ACP] + NADP(+)</text>
        <dbReference type="Rhea" id="RHEA:41824"/>
        <dbReference type="Rhea" id="RHEA-COMP:9629"/>
        <dbReference type="Rhea" id="RHEA-COMP:9630"/>
        <dbReference type="ChEBI" id="CHEBI:15378"/>
        <dbReference type="ChEBI" id="CHEBI:57783"/>
        <dbReference type="ChEBI" id="CHEBI:58349"/>
        <dbReference type="ChEBI" id="CHEBI:78456"/>
        <dbReference type="ChEBI" id="CHEBI:78457"/>
    </reaction>
    <physiologicalReaction direction="left-to-right" evidence="50">
        <dbReference type="Rhea" id="RHEA:41825"/>
    </physiologicalReaction>
</comment>
<dbReference type="InterPro" id="IPR050091">
    <property type="entry name" value="PKS_NRPS_Biosynth_Enz"/>
</dbReference>
<evidence type="ECO:0000256" key="12">
    <source>
        <dbReference type="ARBA" id="ARBA00022799"/>
    </source>
</evidence>
<dbReference type="GO" id="GO:0006633">
    <property type="term" value="P:fatty acid biosynthetic process"/>
    <property type="evidence" value="ECO:0007669"/>
    <property type="project" value="UniProtKB-KW"/>
</dbReference>
<comment type="caution">
    <text evidence="67">The sequence shown here is derived from an EMBL/GenBank/DDBJ whole genome shotgun (WGS) entry which is preliminary data.</text>
</comment>
<evidence type="ECO:0000313" key="67">
    <source>
        <dbReference type="EMBL" id="GFY60160.1"/>
    </source>
</evidence>
<evidence type="ECO:0000256" key="46">
    <source>
        <dbReference type="ARBA" id="ARBA00048281"/>
    </source>
</evidence>
<comment type="catalytic activity">
    <reaction evidence="59">
        <text>3-oxohexadecanoyl-[ACP] + NADPH + H(+) = (3R)-hydroxyhexadecanoyl-[ACP] + NADP(+)</text>
        <dbReference type="Rhea" id="RHEA:41904"/>
        <dbReference type="Rhea" id="RHEA-COMP:9649"/>
        <dbReference type="Rhea" id="RHEA-COMP:9650"/>
        <dbReference type="ChEBI" id="CHEBI:15378"/>
        <dbReference type="ChEBI" id="CHEBI:57783"/>
        <dbReference type="ChEBI" id="CHEBI:58349"/>
        <dbReference type="ChEBI" id="CHEBI:78478"/>
        <dbReference type="ChEBI" id="CHEBI:78480"/>
    </reaction>
    <physiologicalReaction direction="left-to-right" evidence="59">
        <dbReference type="Rhea" id="RHEA:41905"/>
    </physiologicalReaction>
</comment>
<comment type="catalytic activity">
    <reaction evidence="41">
        <text>(2E)-hexadecenoyl-[ACP] + NADPH + H(+) = hexadecanoyl-[ACP] + NADP(+)</text>
        <dbReference type="Rhea" id="RHEA:41912"/>
        <dbReference type="Rhea" id="RHEA-COMP:9651"/>
        <dbReference type="Rhea" id="RHEA-COMP:9652"/>
        <dbReference type="ChEBI" id="CHEBI:15378"/>
        <dbReference type="ChEBI" id="CHEBI:57783"/>
        <dbReference type="ChEBI" id="CHEBI:58349"/>
        <dbReference type="ChEBI" id="CHEBI:78481"/>
        <dbReference type="ChEBI" id="CHEBI:78483"/>
    </reaction>
    <physiologicalReaction direction="left-to-right" evidence="41">
        <dbReference type="Rhea" id="RHEA:41913"/>
    </physiologicalReaction>
</comment>
<keyword evidence="21" id="KW-0275">Fatty acid biosynthesis</keyword>
<sequence length="2376" mass="267314">MQSEIVITGISGRFPESDDVAEFSRNLYQKKDLVTDSKKRWEPGLYGLPRRLGQLKDINKFDNTFFGVSEKEALFFDPQGRMLLETTYEAIVDAAKGYARSEAIVSIFLQKSEAARRKYATIIHIKINTDGYKDKGITYPSVEMQRRLLQEVYQECKLSPSQISYVETHGTGTIVGDPVEVSAIADVFCSGREEPLWIGSVKSNMGHTEPVSGLCGLIKVLIGMENGLLPPNLHFRKPNPSIPAIISGQIRIPTHSVPWKADYAGISGFGFGGVNAHVVLKSNGDETKRHHEVALPQLILHCGRTLENVQYLFDYLDTLKPSREFFALLHKSAYSRVQVKPHRGYKLLLKDQQTAKIKRVENAQRPVWYIFSCTGKHWTSIAKDIMEIKVFANSIKKSAETLKPYGLDLIDLVMNQGTPKTDLRNITSAYSSIIATQIALIDTLNAVGIEPSGLIGQGVGELLCGYVDGSLTAEQVTLAAYWIAKTLEETQFEAGAMLDISTSWSEIQKCCPNDIFLSRHLAEESFTVSGTKSSIKTLVDKMQVENGFTQEVESYGYALHCHLVHAATEKLQKTLEKIMVNPKSRSSRWISSSHNESGWNNSSAKLADASYFVHNLVSPILLHQALLHIPKDSIVIEISPHALSRSLISREMEHIRLLEKGVDPTTSVLTCIGRLYILGLNPDVEKLYPKVQFPVPKNTPMISPLIKWDHSKNWPVPRWDERLGSSEIIFDVDVTFEGSSEMYLLDHFIDGRYLYPACGYLFLAWQALAEMIHKNYECLPVVLEDVMIHRATILSKTEMTTFVVYITYMERKFEISEGGSVVCTGRVNVLDETRHKDSTHCFKDEDMKNLSLDASDVYKELRLRGYEYGPKFQGIIEADVEGNKGFLKWTGQWVAFLDSLLQLTLLSSQERALCLPTRIQKVTIDPEFHKAYMEKSLTKYEGVPAFQDKYTQKVTSGGIEFKNLNMEFAHQNPNRQITLLEEYHFVPFHKENILPKSNERTLMKYIDVCNSIAKMTLEYLGKSRDEVSNILKGSTFADVASTAMCIESQTDNHILLKSLCTIMDSTTNQDFVLQVKNQVSSYLFQRDGDVLSETLLQERPLREAIDIVLENNASGKLKIAEVSNCSRLLCSKINEVIQKNCVNVNYAIAHSNLELMDKNCLPLQNVSVSSWDSDTLLSFKDIDLFVMKYLNCSKEEHIRTLINALATIKDGGFVLLLQKTRLVPAEIFLSSVGETTVPVFSEQELEQTFKELKLRIICKKSDALTSTQYLLRKESVKSYQDSVIRVEVGKYEKWVTELKEKIIEITSHPEDPKRIWLVSEGTNFSGIIGLVNCLRLEPGGSSIRCVFISETAPALPQFNPKLQVYQEIMENDLTMNVFKTNSWGTYRHFKLYEDLEVAEMEHAYLNIRTRGNLSSLIWINSPLKYSNDSLLCHVYYASLNFRDIMMATGKLSQTNRSTYNWTPGFEVAGRLDSGRRIMGFTRTSGVATTVVADPSFMWDVPDDWTLEEASTVPVAYTTAYYALVMRGRIQRGERVLIHSGSGGVGQAAIAVALHYGCEVFTSVGTKEKREFLKRRFPSLEDRHFCNSRDLSFEKHILRETNGEGVEVILNSLAEEKLKASLNCIAQNGRFLEIGKYDLFKDTAIGMELFSKNISFHGILVDALWDDMHTSLSAKMELVQLLYDGITSGCVRPLNSIIFDYKEAENAFRYMASGKHIGKVVIKIRSEEPQIKATPTPVRVLAFSDTLFNPEQSYVIIGGLGGFGLEMCQWMVERGAKHIILTSRSGIRTGYQKLCMYKWKKEGVNITVSTENAVNMNEAKLLLQKAASIKPVGGIFNLSLVLRDAFMENQTVRNFEEVCAPKVTATVNLDTLSRDLCPQLQWFVCFSSVSCGRGNAGQTNYGYANSVMERICEQRTQEGLPGLAIQWGPIGDVGILQDTVGSEVVISGMISQSIRSCLSALDKFLQQKHPVVLSCIPHLPEEISSSKTSKRSILSAVGKIFGISDISSMNKELSLLELGMDSLIEVELRHLLDHECDLILDASGMRKLTIKDLGMLEEDLWTEHDTETPDSKVPVTYDIEVPLFSDVQDNSRLIPKETIVRLNAVKNGIPLFIVHPIEGTVGMLYSLAQLIAVPVFGIQYTSDAPKDSPERVAAWYWECIQKLNVGKKISLAGYSLGAFLLFEMVLQAESKPLQYPEVQNIIFLDGSPAVVNAYAKNYQSPGVQREVDLLFAFAVILGVEINSLEFKKELMNLSSTSERIKCTAQKLKTHYRNMPLEYLQEAFDLFYKKVMMAIQYSPKRKLRNDVTLIKSEKSLFVSGNISESFDLEKDCDGYISVRTVKGSHKTFIEGEGVEEVGRLLNDITFCEMLPDMRLSLT</sequence>
<dbReference type="SUPFAM" id="SSF50129">
    <property type="entry name" value="GroES-like"/>
    <property type="match status" value="1"/>
</dbReference>
<dbReference type="Pfam" id="PF02801">
    <property type="entry name" value="Ketoacyl-synt_C"/>
    <property type="match status" value="1"/>
</dbReference>
<dbReference type="EC" id="1.3.1.39" evidence="2"/>
<evidence type="ECO:0000256" key="3">
    <source>
        <dbReference type="ARBA" id="ARBA00012480"/>
    </source>
</evidence>
<evidence type="ECO:0000256" key="43">
    <source>
        <dbReference type="ARBA" id="ARBA00047953"/>
    </source>
</evidence>
<comment type="catalytic activity">
    <reaction evidence="45">
        <text>hexadecanoyl-[ACP] + malonyl-[ACP] + H(+) = 3-oxooctadecanoyl-[ACP] + holo-[ACP] + CO2</text>
        <dbReference type="Rhea" id="RHEA:41916"/>
        <dbReference type="Rhea" id="RHEA-COMP:9623"/>
        <dbReference type="Rhea" id="RHEA-COMP:9652"/>
        <dbReference type="Rhea" id="RHEA-COMP:9653"/>
        <dbReference type="Rhea" id="RHEA-COMP:9685"/>
        <dbReference type="ChEBI" id="CHEBI:15378"/>
        <dbReference type="ChEBI" id="CHEBI:16526"/>
        <dbReference type="ChEBI" id="CHEBI:64479"/>
        <dbReference type="ChEBI" id="CHEBI:78449"/>
        <dbReference type="ChEBI" id="CHEBI:78483"/>
        <dbReference type="ChEBI" id="CHEBI:78487"/>
    </reaction>
    <physiologicalReaction direction="left-to-right" evidence="45">
        <dbReference type="Rhea" id="RHEA:41917"/>
    </physiologicalReaction>
</comment>
<dbReference type="CDD" id="cd05195">
    <property type="entry name" value="enoyl_red"/>
    <property type="match status" value="1"/>
</dbReference>
<evidence type="ECO:0000256" key="18">
    <source>
        <dbReference type="ARBA" id="ARBA00023002"/>
    </source>
</evidence>
<comment type="catalytic activity">
    <reaction evidence="34">
        <text>3-oxooctadecanoyl-[ACP] + NADPH + H(+) = (3R)-hydroxyoctadecanoyl-[ACP] + NADP(+)</text>
        <dbReference type="Rhea" id="RHEA:41920"/>
        <dbReference type="Rhea" id="RHEA-COMP:9653"/>
        <dbReference type="Rhea" id="RHEA-COMP:9654"/>
        <dbReference type="ChEBI" id="CHEBI:15378"/>
        <dbReference type="ChEBI" id="CHEBI:57783"/>
        <dbReference type="ChEBI" id="CHEBI:58349"/>
        <dbReference type="ChEBI" id="CHEBI:78487"/>
        <dbReference type="ChEBI" id="CHEBI:78488"/>
    </reaction>
    <physiologicalReaction direction="left-to-right" evidence="34">
        <dbReference type="Rhea" id="RHEA:41921"/>
    </physiologicalReaction>
</comment>
<dbReference type="Gene3D" id="3.40.47.10">
    <property type="match status" value="2"/>
</dbReference>
<dbReference type="InterPro" id="IPR014043">
    <property type="entry name" value="Acyl_transferase_dom"/>
</dbReference>
<evidence type="ECO:0000256" key="25">
    <source>
        <dbReference type="ARBA" id="ARBA00023373"/>
    </source>
</evidence>
<dbReference type="Gene3D" id="3.40.50.150">
    <property type="entry name" value="Vaccinia Virus protein VP39"/>
    <property type="match status" value="1"/>
</dbReference>
<dbReference type="InterPro" id="IPR001227">
    <property type="entry name" value="Ac_transferase_dom_sf"/>
</dbReference>
<dbReference type="InterPro" id="IPR013968">
    <property type="entry name" value="PKS_KR"/>
</dbReference>
<comment type="catalytic activity">
    <reaction evidence="49">
        <text>a fatty acyl-[ACP] + malonyl-[ACP] + H(+) = a 3-oxoacyl-[ACP] + holo-[ACP] + CO2</text>
        <dbReference type="Rhea" id="RHEA:22836"/>
        <dbReference type="Rhea" id="RHEA-COMP:9623"/>
        <dbReference type="Rhea" id="RHEA-COMP:9685"/>
        <dbReference type="Rhea" id="RHEA-COMP:9916"/>
        <dbReference type="Rhea" id="RHEA-COMP:14125"/>
        <dbReference type="ChEBI" id="CHEBI:15378"/>
        <dbReference type="ChEBI" id="CHEBI:16526"/>
        <dbReference type="ChEBI" id="CHEBI:64479"/>
        <dbReference type="ChEBI" id="CHEBI:78449"/>
        <dbReference type="ChEBI" id="CHEBI:78776"/>
        <dbReference type="ChEBI" id="CHEBI:138651"/>
        <dbReference type="EC" id="2.3.1.41"/>
    </reaction>
    <physiologicalReaction direction="left-to-right" evidence="49">
        <dbReference type="Rhea" id="RHEA:22837"/>
    </physiologicalReaction>
</comment>
<dbReference type="EC" id="1.1.1.100" evidence="5"/>
<dbReference type="PANTHER" id="PTHR43775">
    <property type="entry name" value="FATTY ACID SYNTHASE"/>
    <property type="match status" value="1"/>
</dbReference>
<comment type="catalytic activity">
    <reaction evidence="29">
        <text>(3R)-hydroxyoctadecanoyl-[ACP] = (2E)-octadecenoyl-[ACP] + H2O</text>
        <dbReference type="Rhea" id="RHEA:41924"/>
        <dbReference type="Rhea" id="RHEA-COMP:9654"/>
        <dbReference type="Rhea" id="RHEA-COMP:9655"/>
        <dbReference type="ChEBI" id="CHEBI:15377"/>
        <dbReference type="ChEBI" id="CHEBI:78488"/>
        <dbReference type="ChEBI" id="CHEBI:78489"/>
    </reaction>
    <physiologicalReaction direction="left-to-right" evidence="29">
        <dbReference type="Rhea" id="RHEA:41925"/>
    </physiologicalReaction>
</comment>
<comment type="catalytic activity">
    <reaction evidence="40">
        <text>dodecanoyl-[ACP] + malonyl-[ACP] + H(+) = 3-oxotetradecanoyl-[ACP] + holo-[ACP] + CO2</text>
        <dbReference type="Rhea" id="RHEA:41884"/>
        <dbReference type="Rhea" id="RHEA-COMP:9623"/>
        <dbReference type="Rhea" id="RHEA-COMP:9644"/>
        <dbReference type="Rhea" id="RHEA-COMP:9645"/>
        <dbReference type="Rhea" id="RHEA-COMP:9685"/>
        <dbReference type="ChEBI" id="CHEBI:15378"/>
        <dbReference type="ChEBI" id="CHEBI:16526"/>
        <dbReference type="ChEBI" id="CHEBI:64479"/>
        <dbReference type="ChEBI" id="CHEBI:65264"/>
        <dbReference type="ChEBI" id="CHEBI:78449"/>
        <dbReference type="ChEBI" id="CHEBI:78473"/>
    </reaction>
    <physiologicalReaction direction="left-to-right" evidence="40">
        <dbReference type="Rhea" id="RHEA:41885"/>
    </physiologicalReaction>
</comment>
<dbReference type="Pfam" id="PF21089">
    <property type="entry name" value="PKS_DH_N"/>
    <property type="match status" value="1"/>
</dbReference>
<evidence type="ECO:0000256" key="62">
    <source>
        <dbReference type="ARBA" id="ARBA00049521"/>
    </source>
</evidence>
<comment type="catalytic activity">
    <reaction evidence="37">
        <text>3-oxodecanoyl-[ACP] + NADPH + H(+) = (3R)-hydroxydecanoyl-[ACP] + NADP(+)</text>
        <dbReference type="Rhea" id="RHEA:41856"/>
        <dbReference type="Rhea" id="RHEA-COMP:9637"/>
        <dbReference type="Rhea" id="RHEA-COMP:9638"/>
        <dbReference type="ChEBI" id="CHEBI:15378"/>
        <dbReference type="ChEBI" id="CHEBI:57783"/>
        <dbReference type="ChEBI" id="CHEBI:58349"/>
        <dbReference type="ChEBI" id="CHEBI:78464"/>
        <dbReference type="ChEBI" id="CHEBI:78466"/>
    </reaction>
    <physiologicalReaction direction="left-to-right" evidence="37">
        <dbReference type="Rhea" id="RHEA:41857"/>
    </physiologicalReaction>
</comment>
<dbReference type="EC" id="2.3.1.41" evidence="6"/>
<keyword evidence="11" id="KW-0808">Transferase</keyword>
<dbReference type="SMART" id="SM00829">
    <property type="entry name" value="PKS_ER"/>
    <property type="match status" value="1"/>
</dbReference>
<comment type="catalytic activity">
    <reaction evidence="23">
        <text>(3R)-hydroxyoctanoyl-[ACP] = (2E)-octenoyl-[ACP] + H2O</text>
        <dbReference type="Rhea" id="RHEA:41844"/>
        <dbReference type="Rhea" id="RHEA-COMP:9634"/>
        <dbReference type="Rhea" id="RHEA-COMP:9635"/>
        <dbReference type="ChEBI" id="CHEBI:15377"/>
        <dbReference type="ChEBI" id="CHEBI:78461"/>
        <dbReference type="ChEBI" id="CHEBI:78462"/>
    </reaction>
    <physiologicalReaction direction="left-to-right" evidence="23">
        <dbReference type="Rhea" id="RHEA:41845"/>
    </physiologicalReaction>
</comment>
<evidence type="ECO:0000256" key="23">
    <source>
        <dbReference type="ARBA" id="ARBA00023332"/>
    </source>
</evidence>
<comment type="catalytic activity">
    <reaction evidence="60">
        <text>3-oxooctanoyl-[ACP] + NADPH + H(+) = (3R)-hydroxyoctanoyl-[ACP] + NADP(+)</text>
        <dbReference type="Rhea" id="RHEA:41840"/>
        <dbReference type="Rhea" id="RHEA-COMP:9633"/>
        <dbReference type="Rhea" id="RHEA-COMP:9634"/>
        <dbReference type="ChEBI" id="CHEBI:15378"/>
        <dbReference type="ChEBI" id="CHEBI:57783"/>
        <dbReference type="ChEBI" id="CHEBI:58349"/>
        <dbReference type="ChEBI" id="CHEBI:78460"/>
        <dbReference type="ChEBI" id="CHEBI:78461"/>
    </reaction>
    <physiologicalReaction direction="left-to-right" evidence="60">
        <dbReference type="Rhea" id="RHEA:41841"/>
    </physiologicalReaction>
</comment>
<dbReference type="InterPro" id="IPR049391">
    <property type="entry name" value="FAS_pseudo-KR"/>
</dbReference>
<feature type="active site" description="Proton donor; for dehydratase activity" evidence="64">
    <location>
        <position position="898"/>
    </location>
</feature>
<dbReference type="Pfam" id="PF00109">
    <property type="entry name" value="ketoacyl-synt"/>
    <property type="match status" value="1"/>
</dbReference>
<comment type="catalytic activity">
    <reaction evidence="43">
        <text>3-oxobutanoyl-[ACP] + NADPH + H(+) = (3R)-hydroxybutanoyl-[ACP] + NADP(+)</text>
        <dbReference type="Rhea" id="RHEA:41804"/>
        <dbReference type="Rhea" id="RHEA-COMP:9625"/>
        <dbReference type="Rhea" id="RHEA-COMP:9626"/>
        <dbReference type="ChEBI" id="CHEBI:15378"/>
        <dbReference type="ChEBI" id="CHEBI:57783"/>
        <dbReference type="ChEBI" id="CHEBI:58349"/>
        <dbReference type="ChEBI" id="CHEBI:78450"/>
        <dbReference type="ChEBI" id="CHEBI:78451"/>
    </reaction>
    <physiologicalReaction direction="left-to-right" evidence="43">
        <dbReference type="Rhea" id="RHEA:41805"/>
    </physiologicalReaction>
</comment>
<dbReference type="SUPFAM" id="SSF52151">
    <property type="entry name" value="FabD/lysophospholipase-like"/>
    <property type="match status" value="1"/>
</dbReference>
<dbReference type="InterPro" id="IPR014031">
    <property type="entry name" value="Ketoacyl_synth_C"/>
</dbReference>
<dbReference type="InterPro" id="IPR029058">
    <property type="entry name" value="AB_hydrolase_fold"/>
</dbReference>
<dbReference type="Gene3D" id="3.40.50.720">
    <property type="entry name" value="NAD(P)-binding Rossmann-like Domain"/>
    <property type="match status" value="1"/>
</dbReference>
<keyword evidence="68" id="KW-1185">Reference proteome</keyword>
<dbReference type="InterPro" id="IPR020843">
    <property type="entry name" value="ER"/>
</dbReference>
<evidence type="ECO:0000256" key="41">
    <source>
        <dbReference type="ARBA" id="ARBA00047810"/>
    </source>
</evidence>
<comment type="function">
    <text evidence="32">Fatty acid synthetase is a multifunctional enzyme that catalyzes the de novo biosynthesis of long-chain saturated fatty acids starting from acetyl-CoA and malonyl-CoA in the presence of NADPH. This multifunctional protein contains 7 catalytic activities and a site for the binding of the prosthetic group 4'-phosphopantetheine of the acyl carrier protein ([ACP]) domain.</text>
</comment>
<comment type="catalytic activity">
    <reaction evidence="24">
        <text>(3R)-hydroxydodecanoyl-[ACP] = (2E)-dodecenoyl-[ACP] + H2O</text>
        <dbReference type="Rhea" id="RHEA:41876"/>
        <dbReference type="Rhea" id="RHEA-COMP:9642"/>
        <dbReference type="Rhea" id="RHEA-COMP:9643"/>
        <dbReference type="ChEBI" id="CHEBI:15377"/>
        <dbReference type="ChEBI" id="CHEBI:78470"/>
        <dbReference type="ChEBI" id="CHEBI:78472"/>
    </reaction>
    <physiologicalReaction direction="left-to-right" evidence="24">
        <dbReference type="Rhea" id="RHEA:41877"/>
    </physiologicalReaction>
</comment>
<dbReference type="SUPFAM" id="SSF51735">
    <property type="entry name" value="NAD(P)-binding Rossmann-fold domains"/>
    <property type="match status" value="2"/>
</dbReference>
<dbReference type="InterPro" id="IPR020841">
    <property type="entry name" value="PKS_Beta-ketoAc_synthase_dom"/>
</dbReference>
<comment type="catalytic activity">
    <reaction evidence="61">
        <text>butanoyl-[ACP] + malonyl-[ACP] + H(+) = 3-oxohexanoyl-[ACP] + holo-[ACP] + CO2</text>
        <dbReference type="Rhea" id="RHEA:41820"/>
        <dbReference type="Rhea" id="RHEA-COMP:9623"/>
        <dbReference type="Rhea" id="RHEA-COMP:9628"/>
        <dbReference type="Rhea" id="RHEA-COMP:9629"/>
        <dbReference type="Rhea" id="RHEA-COMP:9685"/>
        <dbReference type="ChEBI" id="CHEBI:15378"/>
        <dbReference type="ChEBI" id="CHEBI:16526"/>
        <dbReference type="ChEBI" id="CHEBI:64479"/>
        <dbReference type="ChEBI" id="CHEBI:78449"/>
        <dbReference type="ChEBI" id="CHEBI:78454"/>
        <dbReference type="ChEBI" id="CHEBI:78456"/>
    </reaction>
    <physiologicalReaction direction="left-to-right" evidence="61">
        <dbReference type="Rhea" id="RHEA:41821"/>
    </physiologicalReaction>
</comment>
<dbReference type="PROSITE" id="PS52004">
    <property type="entry name" value="KS3_2"/>
    <property type="match status" value="1"/>
</dbReference>
<dbReference type="EC" id="3.1.2.14" evidence="3"/>
<dbReference type="Gene3D" id="3.40.50.1820">
    <property type="entry name" value="alpha/beta hydrolase"/>
    <property type="match status" value="1"/>
</dbReference>
<evidence type="ECO:0000256" key="7">
    <source>
        <dbReference type="ARBA" id="ARBA00018769"/>
    </source>
</evidence>
<evidence type="ECO:0000256" key="30">
    <source>
        <dbReference type="ARBA" id="ARBA00023401"/>
    </source>
</evidence>
<evidence type="ECO:0000256" key="35">
    <source>
        <dbReference type="ARBA" id="ARBA00047394"/>
    </source>
</evidence>
<evidence type="ECO:0000256" key="11">
    <source>
        <dbReference type="ARBA" id="ARBA00022679"/>
    </source>
</evidence>
<evidence type="ECO:0000256" key="40">
    <source>
        <dbReference type="ARBA" id="ARBA00047578"/>
    </source>
</evidence>
<dbReference type="InterPro" id="IPR036291">
    <property type="entry name" value="NAD(P)-bd_dom_sf"/>
</dbReference>
<dbReference type="EC" id="2.3.1.85" evidence="4"/>
<evidence type="ECO:0000256" key="44">
    <source>
        <dbReference type="ARBA" id="ARBA00047961"/>
    </source>
</evidence>
<evidence type="ECO:0000256" key="45">
    <source>
        <dbReference type="ARBA" id="ARBA00048051"/>
    </source>
</evidence>
<feature type="domain" description="Ketosynthase family 3 (KS3)" evidence="65">
    <location>
        <begin position="2"/>
        <end position="282"/>
    </location>
</feature>
<comment type="catalytic activity">
    <reaction evidence="42">
        <text>(2E)-hexenoyl-[ACP] + NADPH + H(+) = hexanoyl-[ACP] + NADP(+)</text>
        <dbReference type="Rhea" id="RHEA:41832"/>
        <dbReference type="Rhea" id="RHEA-COMP:9631"/>
        <dbReference type="Rhea" id="RHEA-COMP:9632"/>
        <dbReference type="ChEBI" id="CHEBI:15378"/>
        <dbReference type="ChEBI" id="CHEBI:57783"/>
        <dbReference type="ChEBI" id="CHEBI:58349"/>
        <dbReference type="ChEBI" id="CHEBI:78458"/>
        <dbReference type="ChEBI" id="CHEBI:78459"/>
    </reaction>
    <physiologicalReaction direction="left-to-right" evidence="42">
        <dbReference type="Rhea" id="RHEA:41833"/>
    </physiologicalReaction>
</comment>
<protein>
    <recommendedName>
        <fullName evidence="7">Fatty acid synthase</fullName>
        <ecNumber evidence="5">1.1.1.100</ecNumber>
        <ecNumber evidence="2">1.3.1.39</ecNumber>
        <ecNumber evidence="6">2.3.1.41</ecNumber>
        <ecNumber evidence="4">2.3.1.85</ecNumber>
        <ecNumber evidence="3">3.1.2.14</ecNumber>
    </recommendedName>
</protein>
<dbReference type="InterPro" id="IPR001031">
    <property type="entry name" value="Thioesterase"/>
</dbReference>
<evidence type="ECO:0000256" key="33">
    <source>
        <dbReference type="ARBA" id="ARBA00044883"/>
    </source>
</evidence>
<dbReference type="Gene3D" id="3.10.129.110">
    <property type="entry name" value="Polyketide synthase dehydratase"/>
    <property type="match status" value="1"/>
</dbReference>
<comment type="catalytic activity">
    <reaction evidence="26">
        <text>(3R)-hydroxydecanoyl-[ACP] = (2E)-decenoyl-[ACP] + H2O</text>
        <dbReference type="Rhea" id="RHEA:41860"/>
        <dbReference type="Rhea" id="RHEA-COMP:9638"/>
        <dbReference type="Rhea" id="RHEA-COMP:9639"/>
        <dbReference type="ChEBI" id="CHEBI:15377"/>
        <dbReference type="ChEBI" id="CHEBI:78466"/>
        <dbReference type="ChEBI" id="CHEBI:78467"/>
    </reaction>
    <physiologicalReaction direction="left-to-right" evidence="26">
        <dbReference type="Rhea" id="RHEA:41861"/>
    </physiologicalReaction>
</comment>
<name>A0A8X6XX07_9ARAC</name>
<evidence type="ECO:0000256" key="57">
    <source>
        <dbReference type="ARBA" id="ARBA00049171"/>
    </source>
</evidence>
<evidence type="ECO:0000256" key="6">
    <source>
        <dbReference type="ARBA" id="ARBA00013191"/>
    </source>
</evidence>
<comment type="catalytic activity">
    <reaction evidence="33">
        <text>acetyl-CoA + n malonyl-CoA + 2n NADPH + 2n H(+) = a long-chain fatty acid + (n+1) CoA + n CO2 + 2n NADP(+).</text>
        <dbReference type="EC" id="2.3.1.85"/>
    </reaction>
</comment>
<dbReference type="SMART" id="SM00825">
    <property type="entry name" value="PKS_KS"/>
    <property type="match status" value="1"/>
</dbReference>
<evidence type="ECO:0000256" key="37">
    <source>
        <dbReference type="ARBA" id="ARBA00047440"/>
    </source>
</evidence>
<keyword evidence="19" id="KW-0520">NAD</keyword>
<comment type="catalytic activity">
    <reaction evidence="27">
        <text>a (3R)-hydroxyacyl-[ACP] = a (2E)-enoyl-[ACP] + H2O</text>
        <dbReference type="Rhea" id="RHEA:13097"/>
        <dbReference type="Rhea" id="RHEA-COMP:9925"/>
        <dbReference type="Rhea" id="RHEA-COMP:9945"/>
        <dbReference type="ChEBI" id="CHEBI:15377"/>
        <dbReference type="ChEBI" id="CHEBI:78784"/>
        <dbReference type="ChEBI" id="CHEBI:78827"/>
        <dbReference type="EC" id="4.2.1.59"/>
    </reaction>
    <physiologicalReaction direction="left-to-right" evidence="27">
        <dbReference type="Rhea" id="RHEA:13098"/>
    </physiologicalReaction>
</comment>
<comment type="catalytic activity">
    <reaction evidence="31">
        <text>(3R)-hydroxybutanoyl-[ACP] = (2E)-butenoyl-[ACP] + H2O</text>
        <dbReference type="Rhea" id="RHEA:41808"/>
        <dbReference type="Rhea" id="RHEA-COMP:9626"/>
        <dbReference type="Rhea" id="RHEA-COMP:9627"/>
        <dbReference type="ChEBI" id="CHEBI:15377"/>
        <dbReference type="ChEBI" id="CHEBI:78451"/>
        <dbReference type="ChEBI" id="CHEBI:78453"/>
    </reaction>
    <physiologicalReaction direction="left-to-right" evidence="31">
        <dbReference type="Rhea" id="RHEA:41809"/>
    </physiologicalReaction>
</comment>
<comment type="catalytic activity">
    <reaction evidence="53">
        <text>hexadecanoyl-[ACP] + H2O = hexadecanoate + holo-[ACP] + H(+)</text>
        <dbReference type="Rhea" id="RHEA:41932"/>
        <dbReference type="Rhea" id="RHEA-COMP:9652"/>
        <dbReference type="Rhea" id="RHEA-COMP:9685"/>
        <dbReference type="ChEBI" id="CHEBI:7896"/>
        <dbReference type="ChEBI" id="CHEBI:15377"/>
        <dbReference type="ChEBI" id="CHEBI:15378"/>
        <dbReference type="ChEBI" id="CHEBI:64479"/>
        <dbReference type="ChEBI" id="CHEBI:78483"/>
        <dbReference type="EC" id="3.1.2.14"/>
    </reaction>
    <physiologicalReaction direction="left-to-right" evidence="53">
        <dbReference type="Rhea" id="RHEA:41933"/>
    </physiologicalReaction>
</comment>
<comment type="catalytic activity">
    <reaction evidence="25">
        <text>(3R)-hydroxyhexanoyl-[ACP] = (2E)-hexenoyl-[ACP] + H2O</text>
        <dbReference type="Rhea" id="RHEA:41828"/>
        <dbReference type="Rhea" id="RHEA-COMP:9630"/>
        <dbReference type="Rhea" id="RHEA-COMP:9631"/>
        <dbReference type="ChEBI" id="CHEBI:15377"/>
        <dbReference type="ChEBI" id="CHEBI:78457"/>
        <dbReference type="ChEBI" id="CHEBI:78458"/>
    </reaction>
    <physiologicalReaction direction="left-to-right" evidence="25">
        <dbReference type="Rhea" id="RHEA:41829"/>
    </physiologicalReaction>
</comment>
<comment type="catalytic activity">
    <reaction evidence="47">
        <text>tetradecanoyl-[ACP] + H2O = tetradecanoate + holo-[ACP] + H(+)</text>
        <dbReference type="Rhea" id="RHEA:30123"/>
        <dbReference type="Rhea" id="RHEA-COMP:9648"/>
        <dbReference type="Rhea" id="RHEA-COMP:9685"/>
        <dbReference type="ChEBI" id="CHEBI:15377"/>
        <dbReference type="ChEBI" id="CHEBI:15378"/>
        <dbReference type="ChEBI" id="CHEBI:30807"/>
        <dbReference type="ChEBI" id="CHEBI:64479"/>
        <dbReference type="ChEBI" id="CHEBI:78477"/>
        <dbReference type="EC" id="3.1.2.14"/>
    </reaction>
    <physiologicalReaction direction="left-to-right" evidence="47">
        <dbReference type="Rhea" id="RHEA:30124"/>
    </physiologicalReaction>
</comment>
<dbReference type="OrthoDB" id="6420545at2759"/>
<evidence type="ECO:0000256" key="39">
    <source>
        <dbReference type="ARBA" id="ARBA00047500"/>
    </source>
</evidence>
<dbReference type="InterPro" id="IPR032821">
    <property type="entry name" value="PKS_assoc"/>
</dbReference>
<comment type="catalytic activity">
    <reaction evidence="52">
        <text>holo-[ACP] + acetyl-CoA = acetyl-[ACP] + CoA</text>
        <dbReference type="Rhea" id="RHEA:41788"/>
        <dbReference type="Rhea" id="RHEA-COMP:9621"/>
        <dbReference type="Rhea" id="RHEA-COMP:9685"/>
        <dbReference type="ChEBI" id="CHEBI:57287"/>
        <dbReference type="ChEBI" id="CHEBI:57288"/>
        <dbReference type="ChEBI" id="CHEBI:64479"/>
        <dbReference type="ChEBI" id="CHEBI:78446"/>
        <dbReference type="EC" id="2.3.1.38"/>
    </reaction>
    <physiologicalReaction direction="left-to-right" evidence="52">
        <dbReference type="Rhea" id="RHEA:41789"/>
    </physiologicalReaction>
</comment>
<comment type="catalytic activity">
    <reaction evidence="55">
        <text>(2E)-octadecenoyl-[ACP] + NADPH + H(+) = octadecanoyl-[ACP] + NADP(+)</text>
        <dbReference type="Rhea" id="RHEA:41928"/>
        <dbReference type="Rhea" id="RHEA-COMP:9655"/>
        <dbReference type="Rhea" id="RHEA-COMP:9656"/>
        <dbReference type="ChEBI" id="CHEBI:15378"/>
        <dbReference type="ChEBI" id="CHEBI:57783"/>
        <dbReference type="ChEBI" id="CHEBI:58349"/>
        <dbReference type="ChEBI" id="CHEBI:78489"/>
        <dbReference type="ChEBI" id="CHEBI:78495"/>
    </reaction>
    <physiologicalReaction direction="left-to-right" evidence="55">
        <dbReference type="Rhea" id="RHEA:41929"/>
    </physiologicalReaction>
</comment>
<dbReference type="GO" id="GO:0019171">
    <property type="term" value="F:(3R)-hydroxyacyl-[acyl-carrier-protein] dehydratase activity"/>
    <property type="evidence" value="ECO:0007669"/>
    <property type="project" value="UniProtKB-EC"/>
</dbReference>
<evidence type="ECO:0000259" key="65">
    <source>
        <dbReference type="PROSITE" id="PS52004"/>
    </source>
</evidence>
<evidence type="ECO:0000256" key="53">
    <source>
        <dbReference type="ARBA" id="ARBA00048704"/>
    </source>
</evidence>
<evidence type="ECO:0000256" key="4">
    <source>
        <dbReference type="ARBA" id="ARBA00012873"/>
    </source>
</evidence>
<evidence type="ECO:0000256" key="21">
    <source>
        <dbReference type="ARBA" id="ARBA00023160"/>
    </source>
</evidence>
<evidence type="ECO:0000313" key="68">
    <source>
        <dbReference type="Proteomes" id="UP000886998"/>
    </source>
</evidence>
<dbReference type="InterPro" id="IPR036736">
    <property type="entry name" value="ACP-like_sf"/>
</dbReference>
<dbReference type="Pfam" id="PF08659">
    <property type="entry name" value="KR"/>
    <property type="match status" value="1"/>
</dbReference>
<evidence type="ECO:0000256" key="26">
    <source>
        <dbReference type="ARBA" id="ARBA00023388"/>
    </source>
</evidence>
<dbReference type="PROSITE" id="PS52019">
    <property type="entry name" value="PKS_MFAS_DH"/>
    <property type="match status" value="1"/>
</dbReference>
<evidence type="ECO:0000256" key="1">
    <source>
        <dbReference type="ARBA" id="ARBA00005189"/>
    </source>
</evidence>
<evidence type="ECO:0000256" key="55">
    <source>
        <dbReference type="ARBA" id="ARBA00049019"/>
    </source>
</evidence>
<evidence type="ECO:0000256" key="29">
    <source>
        <dbReference type="ARBA" id="ARBA00023399"/>
    </source>
</evidence>
<dbReference type="InterPro" id="IPR029063">
    <property type="entry name" value="SAM-dependent_MTases_sf"/>
</dbReference>
<comment type="catalytic activity">
    <reaction evidence="58">
        <text>3-oxododecanoyl-[ACP] + NADPH + H(+) = (3R)-hydroxydodecanoyl-[ACP] + NADP(+)</text>
        <dbReference type="Rhea" id="RHEA:41872"/>
        <dbReference type="Rhea" id="RHEA-COMP:9641"/>
        <dbReference type="Rhea" id="RHEA-COMP:9642"/>
        <dbReference type="ChEBI" id="CHEBI:15378"/>
        <dbReference type="ChEBI" id="CHEBI:57783"/>
        <dbReference type="ChEBI" id="CHEBI:58349"/>
        <dbReference type="ChEBI" id="CHEBI:78469"/>
        <dbReference type="ChEBI" id="CHEBI:78470"/>
    </reaction>
    <physiologicalReaction direction="left-to-right" evidence="58">
        <dbReference type="Rhea" id="RHEA:41873"/>
    </physiologicalReaction>
</comment>
<keyword evidence="14" id="KW-0276">Fatty acid metabolism</keyword>
<dbReference type="SUPFAM" id="SSF53474">
    <property type="entry name" value="alpha/beta-Hydrolases"/>
    <property type="match status" value="1"/>
</dbReference>
<dbReference type="GO" id="GO:0141148">
    <property type="term" value="F:enoyl-[acyl-carrier-protein] reductase (NADPH) activity"/>
    <property type="evidence" value="ECO:0007669"/>
    <property type="project" value="UniProtKB-EC"/>
</dbReference>
<dbReference type="Pfam" id="PF00698">
    <property type="entry name" value="Acyl_transf_1"/>
    <property type="match status" value="1"/>
</dbReference>
<evidence type="ECO:0000256" key="32">
    <source>
        <dbReference type="ARBA" id="ARBA00023442"/>
    </source>
</evidence>
<evidence type="ECO:0000256" key="16">
    <source>
        <dbReference type="ARBA" id="ARBA00022898"/>
    </source>
</evidence>
<evidence type="ECO:0000256" key="13">
    <source>
        <dbReference type="ARBA" id="ARBA00022801"/>
    </source>
</evidence>
<keyword evidence="13" id="KW-0378">Hydrolase</keyword>
<evidence type="ECO:0000256" key="56">
    <source>
        <dbReference type="ARBA" id="ARBA00049109"/>
    </source>
</evidence>
<comment type="catalytic activity">
    <reaction evidence="30">
        <text>(3R)-hydroxyhexadecanoyl-[ACP] = (2E)-hexadecenoyl-[ACP] + H2O</text>
        <dbReference type="Rhea" id="RHEA:41908"/>
        <dbReference type="Rhea" id="RHEA-COMP:9650"/>
        <dbReference type="Rhea" id="RHEA-COMP:9651"/>
        <dbReference type="ChEBI" id="CHEBI:15377"/>
        <dbReference type="ChEBI" id="CHEBI:78480"/>
        <dbReference type="ChEBI" id="CHEBI:78481"/>
    </reaction>
    <physiologicalReaction direction="left-to-right" evidence="30">
        <dbReference type="Rhea" id="RHEA:41909"/>
    </physiologicalReaction>
</comment>
<keyword evidence="17" id="KW-0007">Acetylation</keyword>
<evidence type="ECO:0000256" key="38">
    <source>
        <dbReference type="ARBA" id="ARBA00047451"/>
    </source>
</evidence>
<evidence type="ECO:0000256" key="54">
    <source>
        <dbReference type="ARBA" id="ARBA00048935"/>
    </source>
</evidence>
<comment type="catalytic activity">
    <reaction evidence="46">
        <text>(2E)-dodecenoyl-[ACP] + NADPH + H(+) = dodecanoyl-[ACP] + NADP(+)</text>
        <dbReference type="Rhea" id="RHEA:41880"/>
        <dbReference type="Rhea" id="RHEA-COMP:9643"/>
        <dbReference type="Rhea" id="RHEA-COMP:9644"/>
        <dbReference type="ChEBI" id="CHEBI:15378"/>
        <dbReference type="ChEBI" id="CHEBI:57783"/>
        <dbReference type="ChEBI" id="CHEBI:58349"/>
        <dbReference type="ChEBI" id="CHEBI:65264"/>
        <dbReference type="ChEBI" id="CHEBI:78472"/>
    </reaction>
    <physiologicalReaction direction="left-to-right" evidence="46">
        <dbReference type="Rhea" id="RHEA:41881"/>
    </physiologicalReaction>
</comment>
<keyword evidence="16" id="KW-0663">Pyridoxal phosphate</keyword>
<evidence type="ECO:0000256" key="50">
    <source>
        <dbReference type="ARBA" id="ARBA00048571"/>
    </source>
</evidence>
<dbReference type="InterPro" id="IPR016035">
    <property type="entry name" value="Acyl_Trfase/lysoPLipase"/>
</dbReference>
<comment type="catalytic activity">
    <reaction evidence="35">
        <text>hexanoyl-[ACP] + malonyl-[ACP] + H(+) = 3-oxooctanoyl-[ACP] + holo-[ACP] + CO2</text>
        <dbReference type="Rhea" id="RHEA:41836"/>
        <dbReference type="Rhea" id="RHEA-COMP:9623"/>
        <dbReference type="Rhea" id="RHEA-COMP:9632"/>
        <dbReference type="Rhea" id="RHEA-COMP:9633"/>
        <dbReference type="Rhea" id="RHEA-COMP:9685"/>
        <dbReference type="ChEBI" id="CHEBI:15378"/>
        <dbReference type="ChEBI" id="CHEBI:16526"/>
        <dbReference type="ChEBI" id="CHEBI:64479"/>
        <dbReference type="ChEBI" id="CHEBI:78449"/>
        <dbReference type="ChEBI" id="CHEBI:78459"/>
        <dbReference type="ChEBI" id="CHEBI:78460"/>
    </reaction>
    <physiologicalReaction direction="left-to-right" evidence="35">
        <dbReference type="Rhea" id="RHEA:41837"/>
    </physiologicalReaction>
</comment>
<evidence type="ECO:0000256" key="58">
    <source>
        <dbReference type="ARBA" id="ARBA00049263"/>
    </source>
</evidence>
<comment type="catalytic activity">
    <reaction evidence="63">
        <text>octanoyl-[ACP] + malonyl-[ACP] + H(+) = 3-oxodecanoyl-[ACP] + holo-[ACP] + CO2</text>
        <dbReference type="Rhea" id="RHEA:41852"/>
        <dbReference type="Rhea" id="RHEA-COMP:9623"/>
        <dbReference type="Rhea" id="RHEA-COMP:9636"/>
        <dbReference type="Rhea" id="RHEA-COMP:9637"/>
        <dbReference type="Rhea" id="RHEA-COMP:9685"/>
        <dbReference type="ChEBI" id="CHEBI:15378"/>
        <dbReference type="ChEBI" id="CHEBI:16526"/>
        <dbReference type="ChEBI" id="CHEBI:64479"/>
        <dbReference type="ChEBI" id="CHEBI:78449"/>
        <dbReference type="ChEBI" id="CHEBI:78463"/>
        <dbReference type="ChEBI" id="CHEBI:78464"/>
    </reaction>
    <physiologicalReaction direction="left-to-right" evidence="63">
        <dbReference type="Rhea" id="RHEA:41853"/>
    </physiologicalReaction>
</comment>
<keyword evidence="18" id="KW-0560">Oxidoreductase</keyword>
<evidence type="ECO:0000256" key="34">
    <source>
        <dbReference type="ARBA" id="ARBA00047300"/>
    </source>
</evidence>
<evidence type="ECO:0000256" key="36">
    <source>
        <dbReference type="ARBA" id="ARBA00047400"/>
    </source>
</evidence>
<dbReference type="CDD" id="cd00833">
    <property type="entry name" value="PKS"/>
    <property type="match status" value="1"/>
</dbReference>
<keyword evidence="20" id="KW-0443">Lipid metabolism</keyword>
<reference evidence="67" key="1">
    <citation type="submission" date="2020-08" db="EMBL/GenBank/DDBJ databases">
        <title>Multicomponent nature underlies the extraordinary mechanical properties of spider dragline silk.</title>
        <authorList>
            <person name="Kono N."/>
            <person name="Nakamura H."/>
            <person name="Mori M."/>
            <person name="Yoshida Y."/>
            <person name="Ohtoshi R."/>
            <person name="Malay A.D."/>
            <person name="Moran D.A.P."/>
            <person name="Tomita M."/>
            <person name="Numata K."/>
            <person name="Arakawa K."/>
        </authorList>
    </citation>
    <scope>NUCLEOTIDE SEQUENCE</scope>
</reference>
<dbReference type="EMBL" id="BMAV01013011">
    <property type="protein sequence ID" value="GFY60160.1"/>
    <property type="molecule type" value="Genomic_DNA"/>
</dbReference>
<feature type="active site" description="Proton acceptor; for dehydratase activity" evidence="64">
    <location>
        <position position="747"/>
    </location>
</feature>
<evidence type="ECO:0000256" key="9">
    <source>
        <dbReference type="ARBA" id="ARBA00022516"/>
    </source>
</evidence>
<keyword evidence="9" id="KW-0444">Lipid biosynthesis</keyword>
<keyword evidence="10" id="KW-0597">Phosphoprotein</keyword>
<evidence type="ECO:0000256" key="14">
    <source>
        <dbReference type="ARBA" id="ARBA00022832"/>
    </source>
</evidence>
<dbReference type="GO" id="GO:0004313">
    <property type="term" value="F:[acyl-carrier-protein] S-acetyltransferase activity"/>
    <property type="evidence" value="ECO:0007669"/>
    <property type="project" value="UniProtKB-EC"/>
</dbReference>
<comment type="catalytic activity">
    <reaction evidence="56">
        <text>decanoyl-[ACP] + malonyl-[ACP] + H(+) = 3-oxododecanoyl-[ACP] + holo-[ACP] + CO2</text>
        <dbReference type="Rhea" id="RHEA:41868"/>
        <dbReference type="Rhea" id="RHEA-COMP:9623"/>
        <dbReference type="Rhea" id="RHEA-COMP:9640"/>
        <dbReference type="Rhea" id="RHEA-COMP:9641"/>
        <dbReference type="Rhea" id="RHEA-COMP:9685"/>
        <dbReference type="ChEBI" id="CHEBI:15378"/>
        <dbReference type="ChEBI" id="CHEBI:16526"/>
        <dbReference type="ChEBI" id="CHEBI:64479"/>
        <dbReference type="ChEBI" id="CHEBI:78449"/>
        <dbReference type="ChEBI" id="CHEBI:78468"/>
        <dbReference type="ChEBI" id="CHEBI:78469"/>
    </reaction>
    <physiologicalReaction direction="left-to-right" evidence="56">
        <dbReference type="Rhea" id="RHEA:41869"/>
    </physiologicalReaction>
</comment>
<dbReference type="CDD" id="cd08954">
    <property type="entry name" value="KR_1_FAS_SDR_x"/>
    <property type="match status" value="1"/>
</dbReference>
<comment type="catalytic activity">
    <reaction evidence="51">
        <text>a 2,3-saturated acyl-[ACP] + NADP(+) = a (2E)-enoyl-[ACP] + NADPH + H(+)</text>
        <dbReference type="Rhea" id="RHEA:22564"/>
        <dbReference type="Rhea" id="RHEA-COMP:9925"/>
        <dbReference type="Rhea" id="RHEA-COMP:9926"/>
        <dbReference type="ChEBI" id="CHEBI:15378"/>
        <dbReference type="ChEBI" id="CHEBI:57783"/>
        <dbReference type="ChEBI" id="CHEBI:58349"/>
        <dbReference type="ChEBI" id="CHEBI:78784"/>
        <dbReference type="ChEBI" id="CHEBI:78785"/>
        <dbReference type="EC" id="1.3.1.39"/>
    </reaction>
    <physiologicalReaction direction="right-to-left" evidence="51">
        <dbReference type="Rhea" id="RHEA:22566"/>
    </physiologicalReaction>
</comment>
<comment type="catalytic activity">
    <reaction evidence="48">
        <text>(2E)-octenoyl-[ACP] + NADPH + H(+) = octanoyl-[ACP] + NADP(+)</text>
        <dbReference type="Rhea" id="RHEA:41848"/>
        <dbReference type="Rhea" id="RHEA-COMP:9635"/>
        <dbReference type="Rhea" id="RHEA-COMP:9636"/>
        <dbReference type="ChEBI" id="CHEBI:15378"/>
        <dbReference type="ChEBI" id="CHEBI:57783"/>
        <dbReference type="ChEBI" id="CHEBI:58349"/>
        <dbReference type="ChEBI" id="CHEBI:78462"/>
        <dbReference type="ChEBI" id="CHEBI:78463"/>
    </reaction>
    <physiologicalReaction direction="left-to-right" evidence="48">
        <dbReference type="Rhea" id="RHEA:41849"/>
    </physiologicalReaction>
</comment>
<evidence type="ECO:0000256" key="42">
    <source>
        <dbReference type="ARBA" id="ARBA00047897"/>
    </source>
</evidence>
<dbReference type="Pfam" id="PF13602">
    <property type="entry name" value="ADH_zinc_N_2"/>
    <property type="match status" value="1"/>
</dbReference>
<dbReference type="Gene3D" id="3.40.366.10">
    <property type="entry name" value="Malonyl-Coenzyme A Acyl Carrier Protein, domain 2"/>
    <property type="match status" value="1"/>
</dbReference>
<proteinExistence type="predicted"/>
<dbReference type="SUPFAM" id="SSF53901">
    <property type="entry name" value="Thiolase-like"/>
    <property type="match status" value="2"/>
</dbReference>
<accession>A0A8X6XX07</accession>
<feature type="region of interest" description="N-terminal hotdog fold" evidence="64">
    <location>
        <begin position="710"/>
        <end position="834"/>
    </location>
</feature>
<dbReference type="InterPro" id="IPR042104">
    <property type="entry name" value="PKS_dehydratase_sf"/>
</dbReference>
<dbReference type="GO" id="GO:0016297">
    <property type="term" value="F:fatty acyl-[ACP] hydrolase activity"/>
    <property type="evidence" value="ECO:0007669"/>
    <property type="project" value="UniProtKB-EC"/>
</dbReference>
<dbReference type="SMART" id="SM00822">
    <property type="entry name" value="PKS_KR"/>
    <property type="match status" value="1"/>
</dbReference>
<comment type="pathway">
    <text evidence="1">Lipid metabolism.</text>
</comment>
<feature type="domain" description="PKS/mFAS DH" evidence="66">
    <location>
        <begin position="710"/>
        <end position="994"/>
    </location>
</feature>
<feature type="region of interest" description="C-terminal hotdog fold" evidence="64">
    <location>
        <begin position="849"/>
        <end position="994"/>
    </location>
</feature>
<evidence type="ECO:0000256" key="17">
    <source>
        <dbReference type="ARBA" id="ARBA00022990"/>
    </source>
</evidence>
<comment type="catalytic activity">
    <reaction evidence="54">
        <text>3-oxotetradecanoyl-[ACP] + NADPH + H(+) = (3R)-hydroxytetradecanoyl-[ACP] + NADP(+)</text>
        <dbReference type="Rhea" id="RHEA:41888"/>
        <dbReference type="Rhea" id="RHEA-COMP:9645"/>
        <dbReference type="Rhea" id="RHEA-COMP:9646"/>
        <dbReference type="ChEBI" id="CHEBI:15378"/>
        <dbReference type="ChEBI" id="CHEBI:57783"/>
        <dbReference type="ChEBI" id="CHEBI:58349"/>
        <dbReference type="ChEBI" id="CHEBI:78473"/>
        <dbReference type="ChEBI" id="CHEBI:78474"/>
    </reaction>
    <physiologicalReaction direction="left-to-right" evidence="54">
        <dbReference type="Rhea" id="RHEA:41889"/>
    </physiologicalReaction>
</comment>
<dbReference type="GO" id="GO:0004312">
    <property type="term" value="F:fatty acid synthase activity"/>
    <property type="evidence" value="ECO:0007669"/>
    <property type="project" value="UniProtKB-EC"/>
</dbReference>
<evidence type="ECO:0000256" key="5">
    <source>
        <dbReference type="ARBA" id="ARBA00012948"/>
    </source>
</evidence>
<evidence type="ECO:0000256" key="20">
    <source>
        <dbReference type="ARBA" id="ARBA00023098"/>
    </source>
</evidence>
<dbReference type="InterPro" id="IPR049552">
    <property type="entry name" value="PKS_DH_N"/>
</dbReference>
<dbReference type="GO" id="GO:0004315">
    <property type="term" value="F:3-oxoacyl-[acyl-carrier-protein] synthase activity"/>
    <property type="evidence" value="ECO:0007669"/>
    <property type="project" value="UniProtKB-EC"/>
</dbReference>
<dbReference type="Proteomes" id="UP000886998">
    <property type="component" value="Unassembled WGS sequence"/>
</dbReference>
<keyword evidence="8" id="KW-0596">Phosphopantetheine</keyword>
<dbReference type="InterPro" id="IPR011032">
    <property type="entry name" value="GroES-like_sf"/>
</dbReference>
<dbReference type="PANTHER" id="PTHR43775:SF7">
    <property type="entry name" value="FATTY ACID SYNTHASE"/>
    <property type="match status" value="1"/>
</dbReference>
<evidence type="ECO:0000256" key="47">
    <source>
        <dbReference type="ARBA" id="ARBA00048289"/>
    </source>
</evidence>
<comment type="catalytic activity">
    <reaction evidence="57">
        <text>(2E)-tetradecenoyl-[ACP] + NADPH + H(+) = tetradecanoyl-[ACP] + NADP(+)</text>
        <dbReference type="Rhea" id="RHEA:41896"/>
        <dbReference type="Rhea" id="RHEA-COMP:9647"/>
        <dbReference type="Rhea" id="RHEA-COMP:9648"/>
        <dbReference type="ChEBI" id="CHEBI:15378"/>
        <dbReference type="ChEBI" id="CHEBI:57783"/>
        <dbReference type="ChEBI" id="CHEBI:58349"/>
        <dbReference type="ChEBI" id="CHEBI:78475"/>
        <dbReference type="ChEBI" id="CHEBI:78477"/>
    </reaction>
    <physiologicalReaction direction="left-to-right" evidence="57">
        <dbReference type="Rhea" id="RHEA:41897"/>
    </physiologicalReaction>
</comment>
<evidence type="ECO:0000256" key="63">
    <source>
        <dbReference type="ARBA" id="ARBA00049533"/>
    </source>
</evidence>
<dbReference type="InterPro" id="IPR057326">
    <property type="entry name" value="KR_dom"/>
</dbReference>
<evidence type="ECO:0000256" key="10">
    <source>
        <dbReference type="ARBA" id="ARBA00022553"/>
    </source>
</evidence>
<evidence type="ECO:0000256" key="59">
    <source>
        <dbReference type="ARBA" id="ARBA00049414"/>
    </source>
</evidence>
<comment type="catalytic activity">
    <reaction evidence="38">
        <text>tetradecanoyl-[ACP] + malonyl-[ACP] + H(+) = 3-oxohexadecanoyl-[ACP] + holo-[ACP] + CO2</text>
        <dbReference type="Rhea" id="RHEA:41900"/>
        <dbReference type="Rhea" id="RHEA-COMP:9623"/>
        <dbReference type="Rhea" id="RHEA-COMP:9648"/>
        <dbReference type="Rhea" id="RHEA-COMP:9649"/>
        <dbReference type="Rhea" id="RHEA-COMP:9685"/>
        <dbReference type="ChEBI" id="CHEBI:15378"/>
        <dbReference type="ChEBI" id="CHEBI:16526"/>
        <dbReference type="ChEBI" id="CHEBI:64479"/>
        <dbReference type="ChEBI" id="CHEBI:78449"/>
        <dbReference type="ChEBI" id="CHEBI:78477"/>
        <dbReference type="ChEBI" id="CHEBI:78478"/>
    </reaction>
    <physiologicalReaction direction="left-to-right" evidence="38">
        <dbReference type="Rhea" id="RHEA:41901"/>
    </physiologicalReaction>
</comment>
<dbReference type="Gene3D" id="3.30.70.3290">
    <property type="match status" value="1"/>
</dbReference>
<evidence type="ECO:0000256" key="60">
    <source>
        <dbReference type="ARBA" id="ARBA00049422"/>
    </source>
</evidence>
<evidence type="ECO:0000256" key="22">
    <source>
        <dbReference type="ARBA" id="ARBA00023268"/>
    </source>
</evidence>
<evidence type="ECO:0000256" key="61">
    <source>
        <dbReference type="ARBA" id="ARBA00049449"/>
    </source>
</evidence>
<dbReference type="InterPro" id="IPR014030">
    <property type="entry name" value="Ketoacyl_synth_N"/>
</dbReference>
<evidence type="ECO:0000256" key="19">
    <source>
        <dbReference type="ARBA" id="ARBA00023027"/>
    </source>
</evidence>
<gene>
    <name evidence="67" type="primary">FASN</name>
    <name evidence="67" type="ORF">TNIN_408781</name>
</gene>
<dbReference type="GO" id="GO:0004316">
    <property type="term" value="F:3-oxoacyl-[acyl-carrier-protein] reductase (NADPH) activity"/>
    <property type="evidence" value="ECO:0007669"/>
    <property type="project" value="UniProtKB-EC"/>
</dbReference>
<evidence type="ECO:0000256" key="31">
    <source>
        <dbReference type="ARBA" id="ARBA00023402"/>
    </source>
</evidence>
<keyword evidence="12" id="KW-0702">S-nitrosylation</keyword>
<evidence type="ECO:0000256" key="24">
    <source>
        <dbReference type="ARBA" id="ARBA00023351"/>
    </source>
</evidence>
<dbReference type="FunFam" id="3.40.50.720:FF:000209">
    <property type="entry name" value="Polyketide synthase Pks12"/>
    <property type="match status" value="1"/>
</dbReference>
<evidence type="ECO:0000256" key="52">
    <source>
        <dbReference type="ARBA" id="ARBA00048691"/>
    </source>
</evidence>
<evidence type="ECO:0000259" key="66">
    <source>
        <dbReference type="PROSITE" id="PS52019"/>
    </source>
</evidence>
<comment type="catalytic activity">
    <reaction evidence="44">
        <text>acetyl-[ACP] + malonyl-[ACP] + H(+) = 3-oxobutanoyl-[ACP] + holo-[ACP] + CO2</text>
        <dbReference type="Rhea" id="RHEA:41800"/>
        <dbReference type="Rhea" id="RHEA-COMP:9621"/>
        <dbReference type="Rhea" id="RHEA-COMP:9623"/>
        <dbReference type="Rhea" id="RHEA-COMP:9625"/>
        <dbReference type="Rhea" id="RHEA-COMP:9685"/>
        <dbReference type="ChEBI" id="CHEBI:15378"/>
        <dbReference type="ChEBI" id="CHEBI:16526"/>
        <dbReference type="ChEBI" id="CHEBI:64479"/>
        <dbReference type="ChEBI" id="CHEBI:78446"/>
        <dbReference type="ChEBI" id="CHEBI:78449"/>
        <dbReference type="ChEBI" id="CHEBI:78450"/>
    </reaction>
    <physiologicalReaction direction="left-to-right" evidence="44">
        <dbReference type="Rhea" id="RHEA:41801"/>
    </physiologicalReaction>
</comment>
<comment type="catalytic activity">
    <reaction evidence="28">
        <text>(3R)-hydroxytetradecanoyl-[ACP] = (2E)-tetradecenoyl-[ACP] + H2O</text>
        <dbReference type="Rhea" id="RHEA:41892"/>
        <dbReference type="Rhea" id="RHEA-COMP:9646"/>
        <dbReference type="Rhea" id="RHEA-COMP:9647"/>
        <dbReference type="ChEBI" id="CHEBI:15377"/>
        <dbReference type="ChEBI" id="CHEBI:78474"/>
        <dbReference type="ChEBI" id="CHEBI:78475"/>
    </reaction>
    <physiologicalReaction direction="left-to-right" evidence="28">
        <dbReference type="Rhea" id="RHEA:41893"/>
    </physiologicalReaction>
</comment>
<dbReference type="Pfam" id="PF00975">
    <property type="entry name" value="Thioesterase"/>
    <property type="match status" value="1"/>
</dbReference>
<evidence type="ECO:0000256" key="49">
    <source>
        <dbReference type="ARBA" id="ARBA00048506"/>
    </source>
</evidence>
<evidence type="ECO:0000256" key="8">
    <source>
        <dbReference type="ARBA" id="ARBA00022450"/>
    </source>
</evidence>
<dbReference type="InterPro" id="IPR016039">
    <property type="entry name" value="Thiolase-like"/>
</dbReference>
<dbReference type="Gene3D" id="3.90.180.10">
    <property type="entry name" value="Medium-chain alcohol dehydrogenases, catalytic domain"/>
    <property type="match status" value="1"/>
</dbReference>
<evidence type="ECO:0000256" key="27">
    <source>
        <dbReference type="ARBA" id="ARBA00023394"/>
    </source>
</evidence>
<dbReference type="Pfam" id="PF21149">
    <property type="entry name" value="FAS_pseudo-KR"/>
    <property type="match status" value="1"/>
</dbReference>
<comment type="catalytic activity">
    <reaction evidence="39">
        <text>(2E)-butenoyl-[ACP] + NADPH + H(+) = butanoyl-[ACP] + NADP(+)</text>
        <dbReference type="Rhea" id="RHEA:41812"/>
        <dbReference type="Rhea" id="RHEA-COMP:9627"/>
        <dbReference type="Rhea" id="RHEA-COMP:9628"/>
        <dbReference type="ChEBI" id="CHEBI:15378"/>
        <dbReference type="ChEBI" id="CHEBI:57783"/>
        <dbReference type="ChEBI" id="CHEBI:58349"/>
        <dbReference type="ChEBI" id="CHEBI:78453"/>
        <dbReference type="ChEBI" id="CHEBI:78454"/>
    </reaction>
    <physiologicalReaction direction="left-to-right" evidence="39">
        <dbReference type="Rhea" id="RHEA:41813"/>
    </physiologicalReaction>
</comment>
<evidence type="ECO:0000256" key="15">
    <source>
        <dbReference type="ARBA" id="ARBA00022857"/>
    </source>
</evidence>
<dbReference type="Gene3D" id="1.10.1200.10">
    <property type="entry name" value="ACP-like"/>
    <property type="match status" value="1"/>
</dbReference>
<dbReference type="InterPro" id="IPR049900">
    <property type="entry name" value="PKS_mFAS_DH"/>
</dbReference>
<evidence type="ECO:0000256" key="28">
    <source>
        <dbReference type="ARBA" id="ARBA00023398"/>
    </source>
</evidence>
<evidence type="ECO:0000256" key="51">
    <source>
        <dbReference type="ARBA" id="ARBA00048650"/>
    </source>
</evidence>
<dbReference type="SMART" id="SM00827">
    <property type="entry name" value="PKS_AT"/>
    <property type="match status" value="1"/>
</dbReference>